<reference evidence="2 3" key="1">
    <citation type="submission" date="2018-03" db="EMBL/GenBank/DDBJ databases">
        <title>Rhodobacter blasticus.</title>
        <authorList>
            <person name="Meyer T.E."/>
            <person name="Miller S."/>
            <person name="Lodha T."/>
            <person name="Gandham S."/>
            <person name="Chintalapati S."/>
            <person name="Chintalapati V.R."/>
        </authorList>
    </citation>
    <scope>NUCLEOTIDE SEQUENCE [LARGE SCALE GENOMIC DNA]</scope>
    <source>
        <strain evidence="2 3">DSM 2131</strain>
    </source>
</reference>
<dbReference type="SUPFAM" id="SSF53474">
    <property type="entry name" value="alpha/beta-Hydrolases"/>
    <property type="match status" value="1"/>
</dbReference>
<keyword evidence="3" id="KW-1185">Reference proteome</keyword>
<evidence type="ECO:0000313" key="2">
    <source>
        <dbReference type="EMBL" id="PTE15380.1"/>
    </source>
</evidence>
<accession>A0A2T4JBT7</accession>
<organism evidence="2 3">
    <name type="scientific">Fuscovulum blasticum DSM 2131</name>
    <dbReference type="NCBI Taxonomy" id="1188250"/>
    <lineage>
        <taxon>Bacteria</taxon>
        <taxon>Pseudomonadati</taxon>
        <taxon>Pseudomonadota</taxon>
        <taxon>Alphaproteobacteria</taxon>
        <taxon>Rhodobacterales</taxon>
        <taxon>Paracoccaceae</taxon>
        <taxon>Pseudogemmobacter</taxon>
    </lineage>
</organism>
<gene>
    <name evidence="2" type="ORF">C5F44_06160</name>
</gene>
<dbReference type="EMBL" id="PZKE01000004">
    <property type="protein sequence ID" value="PTE15380.1"/>
    <property type="molecule type" value="Genomic_DNA"/>
</dbReference>
<evidence type="ECO:0008006" key="4">
    <source>
        <dbReference type="Google" id="ProtNLM"/>
    </source>
</evidence>
<proteinExistence type="predicted"/>
<name>A0A2T4JBT7_FUSBL</name>
<evidence type="ECO:0000256" key="1">
    <source>
        <dbReference type="SAM" id="SignalP"/>
    </source>
</evidence>
<sequence length="335" mass="34389">MKTVLALLLLSTAASAESLPGFDHLTIDAPHRPRPLQAAIWYPAASETYTVPLGANPAFAGTRVQVGPAIAAGAHPLVILSHGSGGNIENLGWLAEGLVARGAIVAGVNHPGATSGDSSPRQLPMTIDRTRDLSALLATLKADPAFGPRIDAGNVTALGFSLGGATVLAAGGALFDAKAYAAYCDRFGTDAPDCLFMAKGGVDPHALPPEFQADMRIDGLSRIVAVDPAFTYAVIDDSLSRLPPVHLVTLGGPDHVWPAVDIGPDGSNFIARLPDASRTVINPAWHFSFLGLCTAQGPALLADEGDDPVCDNPAGSDRAAVHAQIIEDVAAAVGL</sequence>
<keyword evidence="1" id="KW-0732">Signal</keyword>
<dbReference type="Gene3D" id="3.40.50.1820">
    <property type="entry name" value="alpha/beta hydrolase"/>
    <property type="match status" value="1"/>
</dbReference>
<dbReference type="Proteomes" id="UP000241362">
    <property type="component" value="Unassembled WGS sequence"/>
</dbReference>
<dbReference type="AlphaFoldDB" id="A0A2T4JBT7"/>
<feature type="signal peptide" evidence="1">
    <location>
        <begin position="1"/>
        <end position="16"/>
    </location>
</feature>
<dbReference type="PIRSF" id="PIRSF031982">
    <property type="entry name" value="UCP031982_abhydr"/>
    <property type="match status" value="1"/>
</dbReference>
<comment type="caution">
    <text evidence="2">The sequence shown here is derived from an EMBL/GenBank/DDBJ whole genome shotgun (WGS) entry which is preliminary data.</text>
</comment>
<dbReference type="InterPro" id="IPR029058">
    <property type="entry name" value="AB_hydrolase_fold"/>
</dbReference>
<protein>
    <recommendedName>
        <fullName evidence="4">Dienelactone hydrolase</fullName>
    </recommendedName>
</protein>
<dbReference type="RefSeq" id="WP_107672629.1">
    <property type="nucleotide sequence ID" value="NZ_PZKE01000004.1"/>
</dbReference>
<feature type="chain" id="PRO_5015625788" description="Dienelactone hydrolase" evidence="1">
    <location>
        <begin position="17"/>
        <end position="335"/>
    </location>
</feature>
<dbReference type="InterPro" id="IPR016986">
    <property type="entry name" value="UCP031982_abhydr"/>
</dbReference>
<evidence type="ECO:0000313" key="3">
    <source>
        <dbReference type="Proteomes" id="UP000241362"/>
    </source>
</evidence>